<evidence type="ECO:0000313" key="7">
    <source>
        <dbReference type="EMBL" id="BCR05445.1"/>
    </source>
</evidence>
<dbReference type="Proteomes" id="UP001319827">
    <property type="component" value="Chromosome"/>
</dbReference>
<dbReference type="InterPro" id="IPR020097">
    <property type="entry name" value="PsdUridine_synth_TruA_a/b_dom"/>
</dbReference>
<comment type="catalytic activity">
    <reaction evidence="4 5">
        <text>uridine(38/39/40) in tRNA = pseudouridine(38/39/40) in tRNA</text>
        <dbReference type="Rhea" id="RHEA:22376"/>
        <dbReference type="Rhea" id="RHEA-COMP:10085"/>
        <dbReference type="Rhea" id="RHEA-COMP:10087"/>
        <dbReference type="ChEBI" id="CHEBI:65314"/>
        <dbReference type="ChEBI" id="CHEBI:65315"/>
        <dbReference type="EC" id="5.4.99.12"/>
    </reaction>
</comment>
<reference evidence="7 8" key="2">
    <citation type="journal article" date="2021" name="Int. J. Syst. Evol. Microbiol.">
        <title>Isolation and Polyphasic Characterization of Desulfuromonas versatilis sp. Nov., an Electrogenic Bacteria Capable of Versatile Metabolism Isolated from a Graphene Oxide-Reducing Enrichment Culture.</title>
        <authorList>
            <person name="Xie L."/>
            <person name="Yoshida N."/>
            <person name="Ishii S."/>
            <person name="Meng L."/>
        </authorList>
    </citation>
    <scope>NUCLEOTIDE SEQUENCE [LARGE SCALE GENOMIC DNA]</scope>
    <source>
        <strain evidence="7 8">NIT-T3</strain>
    </source>
</reference>
<accession>A0ABM8HT09</accession>
<organism evidence="7 8">
    <name type="scientific">Desulfuromonas versatilis</name>
    <dbReference type="NCBI Taxonomy" id="2802975"/>
    <lineage>
        <taxon>Bacteria</taxon>
        <taxon>Pseudomonadati</taxon>
        <taxon>Thermodesulfobacteriota</taxon>
        <taxon>Desulfuromonadia</taxon>
        <taxon>Desulfuromonadales</taxon>
        <taxon>Desulfuromonadaceae</taxon>
        <taxon>Desulfuromonas</taxon>
    </lineage>
</organism>
<reference evidence="7 8" key="1">
    <citation type="journal article" date="2016" name="C (Basel)">
        <title>Selective Growth of and Electricity Production by Marine Exoelectrogenic Bacteria in Self-Aggregated Hydrogel of Microbially Reduced Graphene Oxide.</title>
        <authorList>
            <person name="Yoshida N."/>
            <person name="Goto Y."/>
            <person name="Miyata Y."/>
        </authorList>
    </citation>
    <scope>NUCLEOTIDE SEQUENCE [LARGE SCALE GENOMIC DNA]</scope>
    <source>
        <strain evidence="7 8">NIT-T3</strain>
    </source>
</reference>
<dbReference type="InterPro" id="IPR020095">
    <property type="entry name" value="PsdUridine_synth_TruA_C"/>
</dbReference>
<evidence type="ECO:0000256" key="3">
    <source>
        <dbReference type="ARBA" id="ARBA00023235"/>
    </source>
</evidence>
<feature type="binding site" evidence="4">
    <location>
        <position position="110"/>
    </location>
    <ligand>
        <name>substrate</name>
    </ligand>
</feature>
<comment type="similarity">
    <text evidence="1 4 5">Belongs to the tRNA pseudouridine synthase TruA family.</text>
</comment>
<dbReference type="PANTHER" id="PTHR11142:SF0">
    <property type="entry name" value="TRNA PSEUDOURIDINE SYNTHASE-LIKE 1"/>
    <property type="match status" value="1"/>
</dbReference>
<dbReference type="CDD" id="cd02570">
    <property type="entry name" value="PseudoU_synth_EcTruA"/>
    <property type="match status" value="1"/>
</dbReference>
<evidence type="ECO:0000256" key="4">
    <source>
        <dbReference type="HAMAP-Rule" id="MF_00171"/>
    </source>
</evidence>
<dbReference type="EC" id="5.4.99.12" evidence="4"/>
<protein>
    <recommendedName>
        <fullName evidence="4">tRNA pseudouridine synthase A</fullName>
        <ecNumber evidence="4">5.4.99.12</ecNumber>
    </recommendedName>
    <alternativeName>
        <fullName evidence="4">tRNA pseudouridine(38-40) synthase</fullName>
    </alternativeName>
    <alternativeName>
        <fullName evidence="4">tRNA pseudouridylate synthase I</fullName>
    </alternativeName>
    <alternativeName>
        <fullName evidence="4">tRNA-uridine isomerase I</fullName>
    </alternativeName>
</protein>
<dbReference type="PIRSF" id="PIRSF001430">
    <property type="entry name" value="tRNA_psdUrid_synth"/>
    <property type="match status" value="1"/>
</dbReference>
<keyword evidence="8" id="KW-1185">Reference proteome</keyword>
<evidence type="ECO:0000256" key="1">
    <source>
        <dbReference type="ARBA" id="ARBA00009375"/>
    </source>
</evidence>
<proteinExistence type="inferred from homology"/>
<evidence type="ECO:0000256" key="5">
    <source>
        <dbReference type="RuleBase" id="RU003792"/>
    </source>
</evidence>
<dbReference type="Gene3D" id="3.30.70.580">
    <property type="entry name" value="Pseudouridine synthase I, catalytic domain, N-terminal subdomain"/>
    <property type="match status" value="1"/>
</dbReference>
<dbReference type="InterPro" id="IPR020094">
    <property type="entry name" value="TruA/RsuA/RluB/E/F_N"/>
</dbReference>
<comment type="caution">
    <text evidence="4">Lacks conserved residue(s) required for the propagation of feature annotation.</text>
</comment>
<dbReference type="RefSeq" id="WP_221248866.1">
    <property type="nucleotide sequence ID" value="NZ_AP024355.1"/>
</dbReference>
<dbReference type="NCBIfam" id="TIGR00071">
    <property type="entry name" value="hisT_truA"/>
    <property type="match status" value="1"/>
</dbReference>
<dbReference type="SUPFAM" id="SSF55120">
    <property type="entry name" value="Pseudouridine synthase"/>
    <property type="match status" value="1"/>
</dbReference>
<keyword evidence="2 4" id="KW-0819">tRNA processing</keyword>
<dbReference type="Pfam" id="PF01416">
    <property type="entry name" value="PseudoU_synth_1"/>
    <property type="match status" value="2"/>
</dbReference>
<feature type="domain" description="Pseudouridine synthase I TruA alpha/beta" evidence="6">
    <location>
        <begin position="8"/>
        <end position="103"/>
    </location>
</feature>
<feature type="active site" description="Nucleophile" evidence="4">
    <location>
        <position position="52"/>
    </location>
</feature>
<comment type="subunit">
    <text evidence="4">Homodimer.</text>
</comment>
<dbReference type="Gene3D" id="3.30.70.660">
    <property type="entry name" value="Pseudouridine synthase I, catalytic domain, C-terminal subdomain"/>
    <property type="match status" value="1"/>
</dbReference>
<dbReference type="PANTHER" id="PTHR11142">
    <property type="entry name" value="PSEUDOURIDYLATE SYNTHASE"/>
    <property type="match status" value="1"/>
</dbReference>
<dbReference type="InterPro" id="IPR001406">
    <property type="entry name" value="PsdUridine_synth_TruA"/>
</dbReference>
<gene>
    <name evidence="4 7" type="primary">truA</name>
    <name evidence="7" type="ORF">DESUT3_25140</name>
</gene>
<dbReference type="HAMAP" id="MF_00171">
    <property type="entry name" value="TruA"/>
    <property type="match status" value="1"/>
</dbReference>
<evidence type="ECO:0000259" key="6">
    <source>
        <dbReference type="Pfam" id="PF01416"/>
    </source>
</evidence>
<evidence type="ECO:0000313" key="8">
    <source>
        <dbReference type="Proteomes" id="UP001319827"/>
    </source>
</evidence>
<feature type="domain" description="Pseudouridine synthase I TruA alpha/beta" evidence="6">
    <location>
        <begin position="143"/>
        <end position="244"/>
    </location>
</feature>
<evidence type="ECO:0000256" key="2">
    <source>
        <dbReference type="ARBA" id="ARBA00022694"/>
    </source>
</evidence>
<dbReference type="EMBL" id="AP024355">
    <property type="protein sequence ID" value="BCR05445.1"/>
    <property type="molecule type" value="Genomic_DNA"/>
</dbReference>
<comment type="function">
    <text evidence="4">Formation of pseudouridine at positions 38, 39 and 40 in the anticodon stem and loop of transfer RNAs.</text>
</comment>
<name>A0ABM8HT09_9BACT</name>
<sequence length="244" mass="27354">MATIKLTIEYDGTDYVGWQVQPNGISVQQVVEQALCGVLGEEVRLHSSGRTDAGVHARGMVAHFHTFRQLPESAYREGVNRLLPRDIAVRGVEEVNEDFHARFSARGKWYRYSLYLAPVRSPLAERYSWHLRSRLDEIAMARAAAGFVGCHDFSAFRSSSCEARSTRREVFSVELLREGELLHIDVKGAGFLKNMVRVMVGTLVEIGLGRRPEADVPRLLREGGRPAAGRTAPPQGLCLMEVWY</sequence>
<dbReference type="InterPro" id="IPR020103">
    <property type="entry name" value="PsdUridine_synth_cat_dom_sf"/>
</dbReference>
<keyword evidence="3 4" id="KW-0413">Isomerase</keyword>